<comment type="caution">
    <text evidence="1">The sequence shown here is derived from an EMBL/GenBank/DDBJ whole genome shotgun (WGS) entry which is preliminary data.</text>
</comment>
<reference evidence="1 2" key="1">
    <citation type="submission" date="2017-09" db="EMBL/GenBank/DDBJ databases">
        <title>Large-scale bioinformatics analysis of Bacillus genomes uncovers conserved roles of natural products in bacterial physiology.</title>
        <authorList>
            <consortium name="Agbiome Team Llc"/>
            <person name="Bleich R.M."/>
            <person name="Grubbs K.J."/>
            <person name="Santa Maria K.C."/>
            <person name="Allen S.E."/>
            <person name="Farag S."/>
            <person name="Shank E.A."/>
            <person name="Bowers A."/>
        </authorList>
    </citation>
    <scope>NUCLEOTIDE SEQUENCE [LARGE SCALE GENOMIC DNA]</scope>
    <source>
        <strain evidence="1 2">AFS050027</strain>
    </source>
</reference>
<dbReference type="AlphaFoldDB" id="A0A2B9Q3X1"/>
<evidence type="ECO:0000313" key="1">
    <source>
        <dbReference type="EMBL" id="PGO29165.1"/>
    </source>
</evidence>
<accession>A0A2B9Q3X1</accession>
<gene>
    <name evidence="1" type="ORF">CN984_12005</name>
</gene>
<dbReference type="EMBL" id="NUIL01000015">
    <property type="protein sequence ID" value="PGO29165.1"/>
    <property type="molecule type" value="Genomic_DNA"/>
</dbReference>
<name>A0A2B9Q3X1_BACCE</name>
<dbReference type="RefSeq" id="WP_097883397.1">
    <property type="nucleotide sequence ID" value="NZ_NUIL01000015.1"/>
</dbReference>
<proteinExistence type="predicted"/>
<organism evidence="1 2">
    <name type="scientific">Bacillus cereus</name>
    <dbReference type="NCBI Taxonomy" id="1396"/>
    <lineage>
        <taxon>Bacteria</taxon>
        <taxon>Bacillati</taxon>
        <taxon>Bacillota</taxon>
        <taxon>Bacilli</taxon>
        <taxon>Bacillales</taxon>
        <taxon>Bacillaceae</taxon>
        <taxon>Bacillus</taxon>
        <taxon>Bacillus cereus group</taxon>
    </lineage>
</organism>
<protein>
    <submittedName>
        <fullName evidence="1">Uncharacterized protein</fullName>
    </submittedName>
</protein>
<dbReference type="Proteomes" id="UP000223777">
    <property type="component" value="Unassembled WGS sequence"/>
</dbReference>
<sequence>MAKIKKKEVFLTSEGIPVYVDEFSVKGLMKMVTRGDIVNMSTNVTEEGVWFTYQTEYSHGSMFLNNLGK</sequence>
<evidence type="ECO:0000313" key="2">
    <source>
        <dbReference type="Proteomes" id="UP000223777"/>
    </source>
</evidence>